<dbReference type="AlphaFoldDB" id="A0A2K8L061"/>
<proteinExistence type="predicted"/>
<sequence>MHQKSVKITGISNFGREWTRKMGNPWNVRKVTDHVLFSTQTGPWMLIERDHFQRWVNLRADQNFLIQSSH</sequence>
<gene>
    <name evidence="1" type="ORF">Ga0123461_0767</name>
</gene>
<dbReference type="OrthoDB" id="5296511at2"/>
<organism evidence="1 2">
    <name type="scientific">Mariprofundus aestuarium</name>
    <dbReference type="NCBI Taxonomy" id="1921086"/>
    <lineage>
        <taxon>Bacteria</taxon>
        <taxon>Pseudomonadati</taxon>
        <taxon>Pseudomonadota</taxon>
        <taxon>Candidatius Mariprofundia</taxon>
        <taxon>Mariprofundales</taxon>
        <taxon>Mariprofundaceae</taxon>
        <taxon>Mariprofundus</taxon>
    </lineage>
</organism>
<dbReference type="EMBL" id="CP018799">
    <property type="protein sequence ID" value="ATX79191.1"/>
    <property type="molecule type" value="Genomic_DNA"/>
</dbReference>
<dbReference type="RefSeq" id="WP_100277114.1">
    <property type="nucleotide sequence ID" value="NZ_CP018799.1"/>
</dbReference>
<name>A0A2K8L061_MARES</name>
<dbReference type="KEGG" id="maes:Ga0123461_0767"/>
<evidence type="ECO:0000313" key="1">
    <source>
        <dbReference type="EMBL" id="ATX79191.1"/>
    </source>
</evidence>
<evidence type="ECO:0000313" key="2">
    <source>
        <dbReference type="Proteomes" id="UP000231701"/>
    </source>
</evidence>
<reference evidence="1 2" key="1">
    <citation type="submission" date="2016-12" db="EMBL/GenBank/DDBJ databases">
        <title>Isolation and genomic insights into novel planktonic Zetaproteobacteria from stratified waters of the Chesapeake Bay.</title>
        <authorList>
            <person name="McAllister S.M."/>
            <person name="Kato S."/>
            <person name="Chan C.S."/>
            <person name="Chiu B.K."/>
            <person name="Field E.K."/>
        </authorList>
    </citation>
    <scope>NUCLEOTIDE SEQUENCE [LARGE SCALE GENOMIC DNA]</scope>
    <source>
        <strain evidence="1 2">CP-5</strain>
    </source>
</reference>
<keyword evidence="2" id="KW-1185">Reference proteome</keyword>
<protein>
    <submittedName>
        <fullName evidence="1">Uncharacterized protein</fullName>
    </submittedName>
</protein>
<accession>A0A2K8L061</accession>
<dbReference type="Proteomes" id="UP000231701">
    <property type="component" value="Chromosome"/>
</dbReference>